<dbReference type="OrthoDB" id="8238457at2"/>
<reference evidence="1 2" key="1">
    <citation type="submission" date="2017-01" db="EMBL/GenBank/DDBJ databases">
        <authorList>
            <person name="Mah S.A."/>
            <person name="Swanson W.J."/>
            <person name="Moy G.W."/>
            <person name="Vacquier V.D."/>
        </authorList>
    </citation>
    <scope>NUCLEOTIDE SEQUENCE [LARGE SCALE GENOMIC DNA]</scope>
    <source>
        <strain evidence="1 2">DSM 21219</strain>
    </source>
</reference>
<dbReference type="AlphaFoldDB" id="A0A1R3WJU2"/>
<keyword evidence="2" id="KW-1185">Reference proteome</keyword>
<organism evidence="1 2">
    <name type="scientific">Pontibaca methylaminivorans</name>
    <dbReference type="NCBI Taxonomy" id="515897"/>
    <lineage>
        <taxon>Bacteria</taxon>
        <taxon>Pseudomonadati</taxon>
        <taxon>Pseudomonadota</taxon>
        <taxon>Alphaproteobacteria</taxon>
        <taxon>Rhodobacterales</taxon>
        <taxon>Roseobacteraceae</taxon>
        <taxon>Pontibaca</taxon>
    </lineage>
</organism>
<dbReference type="STRING" id="515897.SAMN05421849_0960"/>
<gene>
    <name evidence="1" type="ORF">SAMN05421849_0960</name>
</gene>
<dbReference type="RefSeq" id="WP_076648114.1">
    <property type="nucleotide sequence ID" value="NZ_FTPS01000001.1"/>
</dbReference>
<dbReference type="Proteomes" id="UP000192455">
    <property type="component" value="Unassembled WGS sequence"/>
</dbReference>
<protein>
    <submittedName>
        <fullName evidence="1">Uncharacterized protein</fullName>
    </submittedName>
</protein>
<dbReference type="Pfam" id="PF20132">
    <property type="entry name" value="DUF6522"/>
    <property type="match status" value="1"/>
</dbReference>
<dbReference type="EMBL" id="FTPS01000001">
    <property type="protein sequence ID" value="SIT78441.1"/>
    <property type="molecule type" value="Genomic_DNA"/>
</dbReference>
<accession>A0A1R3WJU2</accession>
<proteinExistence type="predicted"/>
<name>A0A1R3WJU2_9RHOB</name>
<evidence type="ECO:0000313" key="1">
    <source>
        <dbReference type="EMBL" id="SIT78441.1"/>
    </source>
</evidence>
<sequence length="88" mass="9819">MTRIAISDGRIEVDAETVAQGLHIDAEALREGMREGTITSRFERGEGEDKGRLRVTFFSPRRRLRITADQAGNVLSCSAVDYTKRPPL</sequence>
<dbReference type="InterPro" id="IPR045389">
    <property type="entry name" value="DUF6522"/>
</dbReference>
<evidence type="ECO:0000313" key="2">
    <source>
        <dbReference type="Proteomes" id="UP000192455"/>
    </source>
</evidence>